<protein>
    <submittedName>
        <fullName evidence="2">Ubiquinol-cytochrome-c reductase complex assembly factor 3</fullName>
    </submittedName>
</protein>
<dbReference type="Proteomes" id="UP001253439">
    <property type="component" value="Unassembled WGS sequence"/>
</dbReference>
<keyword evidence="1" id="KW-0812">Transmembrane</keyword>
<name>A0AAE4EZF2_9EURY</name>
<proteinExistence type="predicted"/>
<dbReference type="EMBL" id="JAMQOM010000008">
    <property type="protein sequence ID" value="MDS0222990.1"/>
    <property type="molecule type" value="Genomic_DNA"/>
</dbReference>
<accession>A0AAE4EZF2</accession>
<gene>
    <name evidence="2" type="ORF">NDI54_16715</name>
</gene>
<reference evidence="2 3" key="1">
    <citation type="submission" date="2022-06" db="EMBL/GenBank/DDBJ databases">
        <title>Haloarcula sp. a new haloarchaeum isolate from saline soil.</title>
        <authorList>
            <person name="Strakova D."/>
            <person name="Galisteo C."/>
            <person name="Sanchez-Porro C."/>
            <person name="Ventosa A."/>
        </authorList>
    </citation>
    <scope>NUCLEOTIDE SEQUENCE [LARGE SCALE GENOMIC DNA]</scope>
    <source>
        <strain evidence="2 3">S1AR25-5A</strain>
    </source>
</reference>
<keyword evidence="3" id="KW-1185">Reference proteome</keyword>
<evidence type="ECO:0000313" key="3">
    <source>
        <dbReference type="Proteomes" id="UP001253439"/>
    </source>
</evidence>
<dbReference type="AlphaFoldDB" id="A0AAE4EZF2"/>
<feature type="transmembrane region" description="Helical" evidence="1">
    <location>
        <begin position="35"/>
        <end position="55"/>
    </location>
</feature>
<keyword evidence="1" id="KW-1133">Transmembrane helix</keyword>
<sequence length="71" mass="7199">MSSPPMRVSLVYPSLLALPPGIAFGVGTYVLTASAVLGVLAGVGVGLGLFVLILVGTEFGSTDREPQPGRK</sequence>
<organism evidence="2 3">
    <name type="scientific">Haloarcula terrestris</name>
    <dbReference type="NCBI Taxonomy" id="2950533"/>
    <lineage>
        <taxon>Archaea</taxon>
        <taxon>Methanobacteriati</taxon>
        <taxon>Methanobacteriota</taxon>
        <taxon>Stenosarchaea group</taxon>
        <taxon>Halobacteria</taxon>
        <taxon>Halobacteriales</taxon>
        <taxon>Haloarculaceae</taxon>
        <taxon>Haloarcula</taxon>
    </lineage>
</organism>
<keyword evidence="1" id="KW-0472">Membrane</keyword>
<evidence type="ECO:0000313" key="2">
    <source>
        <dbReference type="EMBL" id="MDS0222990.1"/>
    </source>
</evidence>
<evidence type="ECO:0000256" key="1">
    <source>
        <dbReference type="SAM" id="Phobius"/>
    </source>
</evidence>
<comment type="caution">
    <text evidence="2">The sequence shown here is derived from an EMBL/GenBank/DDBJ whole genome shotgun (WGS) entry which is preliminary data.</text>
</comment>